<dbReference type="CDD" id="cd22363">
    <property type="entry name" value="tRNA-intron_lyase_C"/>
    <property type="match status" value="1"/>
</dbReference>
<sequence>MEQPASATYVQGQTAVSVTTASRQEANFLVQRFGCVDGIDESRRWLTLEEAFYLASDRRIHIAGLSTHDAIWTAFTSADDAFASRYVAYSRYRSRGWIVQSGMLYGVTYVLYRMSPDVVHSEYMVYVHDNTSSSSALSWQLLQMLTRLAEDVKKTVLVCEVQLVAKDHSADPAASITIAGRRFHCREMAFRHWPAQFTEGASFAMAESTAIPKRTRS</sequence>
<reference evidence="5" key="1">
    <citation type="submission" date="2013-12" db="EMBL/GenBank/DDBJ databases">
        <title>The Genome Sequence of Aphanomyces astaci APO3.</title>
        <authorList>
            <consortium name="The Broad Institute Genomics Platform"/>
            <person name="Russ C."/>
            <person name="Tyler B."/>
            <person name="van West P."/>
            <person name="Dieguez-Uribeondo J."/>
            <person name="Young S.K."/>
            <person name="Zeng Q."/>
            <person name="Gargeya S."/>
            <person name="Fitzgerald M."/>
            <person name="Abouelleil A."/>
            <person name="Alvarado L."/>
            <person name="Chapman S.B."/>
            <person name="Gainer-Dewar J."/>
            <person name="Goldberg J."/>
            <person name="Griggs A."/>
            <person name="Gujja S."/>
            <person name="Hansen M."/>
            <person name="Howarth C."/>
            <person name="Imamovic A."/>
            <person name="Ireland A."/>
            <person name="Larimer J."/>
            <person name="McCowan C."/>
            <person name="Murphy C."/>
            <person name="Pearson M."/>
            <person name="Poon T.W."/>
            <person name="Priest M."/>
            <person name="Roberts A."/>
            <person name="Saif S."/>
            <person name="Shea T."/>
            <person name="Sykes S."/>
            <person name="Wortman J."/>
            <person name="Nusbaum C."/>
            <person name="Birren B."/>
        </authorList>
    </citation>
    <scope>NUCLEOTIDE SEQUENCE [LARGE SCALE GENOMIC DNA]</scope>
    <source>
        <strain evidence="5">APO3</strain>
    </source>
</reference>
<dbReference type="OrthoDB" id="10249562at2759"/>
<keyword evidence="5" id="KW-0255">Endonuclease</keyword>
<keyword evidence="5" id="KW-0378">Hydrolase</keyword>
<accession>W4FTD3</accession>
<dbReference type="PANTHER" id="PTHR21227">
    <property type="entry name" value="TRNA-SPLICING ENDONUCLEASE SUBUNIT SEN2"/>
    <property type="match status" value="1"/>
</dbReference>
<dbReference type="InterPro" id="IPR011856">
    <property type="entry name" value="tRNA_endonuc-like_dom_sf"/>
</dbReference>
<dbReference type="InterPro" id="IPR036167">
    <property type="entry name" value="tRNA_intron_Endo_cat-like_sf"/>
</dbReference>
<organism evidence="5">
    <name type="scientific">Aphanomyces astaci</name>
    <name type="common">Crayfish plague agent</name>
    <dbReference type="NCBI Taxonomy" id="112090"/>
    <lineage>
        <taxon>Eukaryota</taxon>
        <taxon>Sar</taxon>
        <taxon>Stramenopiles</taxon>
        <taxon>Oomycota</taxon>
        <taxon>Saprolegniomycetes</taxon>
        <taxon>Saprolegniales</taxon>
        <taxon>Verrucalvaceae</taxon>
        <taxon>Aphanomyces</taxon>
    </lineage>
</organism>
<comment type="similarity">
    <text evidence="1">Belongs to the tRNA-intron endonuclease family.</text>
</comment>
<dbReference type="NCBIfam" id="TIGR00324">
    <property type="entry name" value="endA"/>
    <property type="match status" value="1"/>
</dbReference>
<dbReference type="RefSeq" id="XP_009840293.1">
    <property type="nucleotide sequence ID" value="XM_009841991.1"/>
</dbReference>
<dbReference type="GO" id="GO:0000214">
    <property type="term" value="C:tRNA-intron endonuclease complex"/>
    <property type="evidence" value="ECO:0007669"/>
    <property type="project" value="TreeGrafter"/>
</dbReference>
<evidence type="ECO:0000256" key="3">
    <source>
        <dbReference type="ARBA" id="ARBA00034031"/>
    </source>
</evidence>
<evidence type="ECO:0000256" key="2">
    <source>
        <dbReference type="ARBA" id="ARBA00012573"/>
    </source>
</evidence>
<comment type="catalytic activity">
    <reaction evidence="3">
        <text>pretRNA = a 3'-half-tRNA molecule with a 5'-OH end + a 5'-half-tRNA molecule with a 2',3'-cyclic phosphate end + an intron with a 2',3'-cyclic phosphate and a 5'-hydroxyl terminus.</text>
        <dbReference type="EC" id="4.6.1.16"/>
    </reaction>
</comment>
<dbReference type="EMBL" id="KI913168">
    <property type="protein sequence ID" value="ETV70196.1"/>
    <property type="molecule type" value="Genomic_DNA"/>
</dbReference>
<dbReference type="GO" id="GO:0000379">
    <property type="term" value="P:tRNA-type intron splice site recognition and cleavage"/>
    <property type="evidence" value="ECO:0007669"/>
    <property type="project" value="TreeGrafter"/>
</dbReference>
<dbReference type="InterPro" id="IPR006677">
    <property type="entry name" value="tRNA_intron_Endonuc_cat-like"/>
</dbReference>
<protein>
    <recommendedName>
        <fullName evidence="2">tRNA-intron lyase</fullName>
        <ecNumber evidence="2">4.6.1.16</ecNumber>
    </recommendedName>
</protein>
<dbReference type="Gene3D" id="3.40.1350.10">
    <property type="match status" value="1"/>
</dbReference>
<proteinExistence type="inferred from homology"/>
<evidence type="ECO:0000259" key="4">
    <source>
        <dbReference type="Pfam" id="PF01974"/>
    </source>
</evidence>
<evidence type="ECO:0000313" key="5">
    <source>
        <dbReference type="EMBL" id="ETV70196.1"/>
    </source>
</evidence>
<evidence type="ECO:0000256" key="1">
    <source>
        <dbReference type="ARBA" id="ARBA00008078"/>
    </source>
</evidence>
<dbReference type="InterPro" id="IPR006676">
    <property type="entry name" value="tRNA_splic"/>
</dbReference>
<dbReference type="Pfam" id="PF01974">
    <property type="entry name" value="tRNA_int_endo"/>
    <property type="match status" value="1"/>
</dbReference>
<dbReference type="GO" id="GO:0000213">
    <property type="term" value="F:tRNA-intron lyase activity"/>
    <property type="evidence" value="ECO:0007669"/>
    <property type="project" value="UniProtKB-EC"/>
</dbReference>
<dbReference type="SUPFAM" id="SSF53032">
    <property type="entry name" value="tRNA-intron endonuclease catalytic domain-like"/>
    <property type="match status" value="1"/>
</dbReference>
<dbReference type="AlphaFoldDB" id="W4FTD3"/>
<name>W4FTD3_APHAT</name>
<keyword evidence="5" id="KW-0540">Nuclease</keyword>
<gene>
    <name evidence="5" type="ORF">H257_14228</name>
</gene>
<dbReference type="GO" id="GO:0005737">
    <property type="term" value="C:cytoplasm"/>
    <property type="evidence" value="ECO:0007669"/>
    <property type="project" value="TreeGrafter"/>
</dbReference>
<dbReference type="GeneID" id="20816224"/>
<feature type="domain" description="tRNA intron endonuclease catalytic" evidence="4">
    <location>
        <begin position="82"/>
        <end position="162"/>
    </location>
</feature>
<dbReference type="PANTHER" id="PTHR21227:SF0">
    <property type="entry name" value="TRNA-SPLICING ENDONUCLEASE SUBUNIT SEN2"/>
    <property type="match status" value="1"/>
</dbReference>
<dbReference type="GO" id="GO:0003676">
    <property type="term" value="F:nucleic acid binding"/>
    <property type="evidence" value="ECO:0007669"/>
    <property type="project" value="InterPro"/>
</dbReference>
<dbReference type="STRING" id="112090.W4FTD3"/>
<dbReference type="VEuPathDB" id="FungiDB:H257_14228"/>
<dbReference type="EC" id="4.6.1.16" evidence="2"/>